<dbReference type="SUPFAM" id="SSF52266">
    <property type="entry name" value="SGNH hydrolase"/>
    <property type="match status" value="1"/>
</dbReference>
<dbReference type="AlphaFoldDB" id="A0A0C9YCF0"/>
<dbReference type="HOGENOM" id="CLU_015101_4_3_1"/>
<dbReference type="GO" id="GO:0016788">
    <property type="term" value="F:hydrolase activity, acting on ester bonds"/>
    <property type="evidence" value="ECO:0007669"/>
    <property type="project" value="InterPro"/>
</dbReference>
<gene>
    <name evidence="1" type="ORF">PISMIDRAFT_690281</name>
</gene>
<organism evidence="1 2">
    <name type="scientific">Pisolithus microcarpus 441</name>
    <dbReference type="NCBI Taxonomy" id="765257"/>
    <lineage>
        <taxon>Eukaryota</taxon>
        <taxon>Fungi</taxon>
        <taxon>Dikarya</taxon>
        <taxon>Basidiomycota</taxon>
        <taxon>Agaricomycotina</taxon>
        <taxon>Agaricomycetes</taxon>
        <taxon>Agaricomycetidae</taxon>
        <taxon>Boletales</taxon>
        <taxon>Sclerodermatineae</taxon>
        <taxon>Pisolithaceae</taxon>
        <taxon>Pisolithus</taxon>
    </lineage>
</organism>
<dbReference type="OrthoDB" id="1600564at2759"/>
<proteinExistence type="predicted"/>
<evidence type="ECO:0000313" key="1">
    <source>
        <dbReference type="EMBL" id="KIK11539.1"/>
    </source>
</evidence>
<dbReference type="InterPro" id="IPR036514">
    <property type="entry name" value="SGNH_hydro_sf"/>
</dbReference>
<dbReference type="Gene3D" id="3.40.50.1110">
    <property type="entry name" value="SGNH hydrolase"/>
    <property type="match status" value="1"/>
</dbReference>
<protein>
    <submittedName>
        <fullName evidence="1">Unplaced genomic scaffold scaffold_510, whole genome shotgun sequence</fullName>
    </submittedName>
</protein>
<reference evidence="2" key="2">
    <citation type="submission" date="2015-01" db="EMBL/GenBank/DDBJ databases">
        <title>Evolutionary Origins and Diversification of the Mycorrhizal Mutualists.</title>
        <authorList>
            <consortium name="DOE Joint Genome Institute"/>
            <consortium name="Mycorrhizal Genomics Consortium"/>
            <person name="Kohler A."/>
            <person name="Kuo A."/>
            <person name="Nagy L.G."/>
            <person name="Floudas D."/>
            <person name="Copeland A."/>
            <person name="Barry K.W."/>
            <person name="Cichocki N."/>
            <person name="Veneault-Fourrey C."/>
            <person name="LaButti K."/>
            <person name="Lindquist E.A."/>
            <person name="Lipzen A."/>
            <person name="Lundell T."/>
            <person name="Morin E."/>
            <person name="Murat C."/>
            <person name="Riley R."/>
            <person name="Ohm R."/>
            <person name="Sun H."/>
            <person name="Tunlid A."/>
            <person name="Henrissat B."/>
            <person name="Grigoriev I.V."/>
            <person name="Hibbett D.S."/>
            <person name="Martin F."/>
        </authorList>
    </citation>
    <scope>NUCLEOTIDE SEQUENCE [LARGE SCALE GENOMIC DNA]</scope>
    <source>
        <strain evidence="2">441</strain>
    </source>
</reference>
<accession>A0A0C9YCF0</accession>
<dbReference type="Proteomes" id="UP000054018">
    <property type="component" value="Unassembled WGS sequence"/>
</dbReference>
<dbReference type="EMBL" id="KN834194">
    <property type="protein sequence ID" value="KIK11539.1"/>
    <property type="molecule type" value="Genomic_DNA"/>
</dbReference>
<evidence type="ECO:0000313" key="2">
    <source>
        <dbReference type="Proteomes" id="UP000054018"/>
    </source>
</evidence>
<reference evidence="1 2" key="1">
    <citation type="submission" date="2014-04" db="EMBL/GenBank/DDBJ databases">
        <authorList>
            <consortium name="DOE Joint Genome Institute"/>
            <person name="Kuo A."/>
            <person name="Kohler A."/>
            <person name="Costa M.D."/>
            <person name="Nagy L.G."/>
            <person name="Floudas D."/>
            <person name="Copeland A."/>
            <person name="Barry K.W."/>
            <person name="Cichocki N."/>
            <person name="Veneault-Fourrey C."/>
            <person name="LaButti K."/>
            <person name="Lindquist E.A."/>
            <person name="Lipzen A."/>
            <person name="Lundell T."/>
            <person name="Morin E."/>
            <person name="Murat C."/>
            <person name="Sun H."/>
            <person name="Tunlid A."/>
            <person name="Henrissat B."/>
            <person name="Grigoriev I.V."/>
            <person name="Hibbett D.S."/>
            <person name="Martin F."/>
            <person name="Nordberg H.P."/>
            <person name="Cantor M.N."/>
            <person name="Hua S.X."/>
        </authorList>
    </citation>
    <scope>NUCLEOTIDE SEQUENCE [LARGE SCALE GENOMIC DNA]</scope>
    <source>
        <strain evidence="1 2">441</strain>
    </source>
</reference>
<dbReference type="InterPro" id="IPR001087">
    <property type="entry name" value="GDSL"/>
</dbReference>
<keyword evidence="2" id="KW-1185">Reference proteome</keyword>
<sequence>MGINDCGRTDSYDLEPIVECILDTVHELYVKAGARNFVFVNVPPIDRSPQALDAGLSDEIEERVKAWNELFQAQVAEFGTSNKEATVLLFSSHQVLTEVLNDPLEFDLSDDDPTTEGGGIWVDDLHVTAEVHDIFAEQLLTSVFSHQ</sequence>
<name>A0A0C9YCF0_9AGAM</name>
<dbReference type="Pfam" id="PF00657">
    <property type="entry name" value="Lipase_GDSL"/>
    <property type="match status" value="1"/>
</dbReference>